<evidence type="ECO:0000256" key="1">
    <source>
        <dbReference type="SAM" id="Phobius"/>
    </source>
</evidence>
<reference evidence="2 3" key="1">
    <citation type="submission" date="2020-04" db="EMBL/GenBank/DDBJ databases">
        <title>Novel Mycoplasma species detected in Phocoena phocoena (harbor porpoise) from the USA.</title>
        <authorList>
            <person name="Volokhov D.V."/>
        </authorList>
    </citation>
    <scope>NUCLEOTIDE SEQUENCE [LARGE SCALE GENOMIC DNA]</scope>
    <source>
        <strain evidence="2 3">Phocoena C-264-GEN</strain>
    </source>
</reference>
<keyword evidence="1" id="KW-1133">Transmembrane helix</keyword>
<dbReference type="AlphaFoldDB" id="A0A858U715"/>
<keyword evidence="1" id="KW-0812">Transmembrane</keyword>
<keyword evidence="3" id="KW-1185">Reference proteome</keyword>
<keyword evidence="1" id="KW-0472">Membrane</keyword>
<accession>A0A858U715</accession>
<dbReference type="EMBL" id="CP051481">
    <property type="protein sequence ID" value="QJG67023.1"/>
    <property type="molecule type" value="Genomic_DNA"/>
</dbReference>
<dbReference type="RefSeq" id="WP_169605074.1">
    <property type="nucleotide sequence ID" value="NZ_CP051481.1"/>
</dbReference>
<protein>
    <recommendedName>
        <fullName evidence="4">Methyltransferase</fullName>
    </recommendedName>
</protein>
<dbReference type="KEGG" id="mphe:HGG69_01670"/>
<sequence>MNNILSTQILSATLKVERLKVDWPTWKTILLISIFVVIFFATIVYVIMHLRLKTLKAKYKIHETNKQILSIQESNPNFANVITELQQKTNNTKAHSLFSAFVLNTFLVNKYTDITIIDDEDDYFANLLAVNCPEANISNIAKTTKYKHLNYIDSFKTINKLTMKSQLIVNLDYNLDPLNALNESLEHLKDNGICIFLYNKYCKKQLNSIFDRLETDNKLKYEKMKFKKIKIIIITNYKNKE</sequence>
<evidence type="ECO:0000313" key="3">
    <source>
        <dbReference type="Proteomes" id="UP000501060"/>
    </source>
</evidence>
<evidence type="ECO:0000313" key="2">
    <source>
        <dbReference type="EMBL" id="QJG67023.1"/>
    </source>
</evidence>
<feature type="transmembrane region" description="Helical" evidence="1">
    <location>
        <begin position="28"/>
        <end position="48"/>
    </location>
</feature>
<proteinExistence type="predicted"/>
<dbReference type="Proteomes" id="UP000501060">
    <property type="component" value="Chromosome"/>
</dbReference>
<name>A0A858U715_9MOLU</name>
<dbReference type="NCBIfam" id="NF045844">
    <property type="entry name" value="BC85_0335_fam"/>
    <property type="match status" value="1"/>
</dbReference>
<organism evidence="2 3">
    <name type="scientific">Mycoplasma phocoenae</name>
    <dbReference type="NCBI Taxonomy" id="754517"/>
    <lineage>
        <taxon>Bacteria</taxon>
        <taxon>Bacillati</taxon>
        <taxon>Mycoplasmatota</taxon>
        <taxon>Mollicutes</taxon>
        <taxon>Mycoplasmataceae</taxon>
        <taxon>Mycoplasma</taxon>
    </lineage>
</organism>
<gene>
    <name evidence="2" type="ORF">HGG69_01670</name>
</gene>
<evidence type="ECO:0008006" key="4">
    <source>
        <dbReference type="Google" id="ProtNLM"/>
    </source>
</evidence>